<feature type="domain" description="Xylanolytic transcriptional activator regulatory" evidence="6">
    <location>
        <begin position="154"/>
        <end position="226"/>
    </location>
</feature>
<protein>
    <recommendedName>
        <fullName evidence="6">Xylanolytic transcriptional activator regulatory domain-containing protein</fullName>
    </recommendedName>
</protein>
<keyword evidence="8" id="KW-1185">Reference proteome</keyword>
<dbReference type="SMART" id="SM00906">
    <property type="entry name" value="Fungal_trans"/>
    <property type="match status" value="1"/>
</dbReference>
<keyword evidence="5" id="KW-0539">Nucleus</keyword>
<comment type="caution">
    <text evidence="7">The sequence shown here is derived from an EMBL/GenBank/DDBJ whole genome shotgun (WGS) entry which is preliminary data.</text>
</comment>
<dbReference type="HOGENOM" id="CLU_015161_0_0_1"/>
<keyword evidence="2" id="KW-0479">Metal-binding</keyword>
<dbReference type="GO" id="GO:0003677">
    <property type="term" value="F:DNA binding"/>
    <property type="evidence" value="ECO:0007669"/>
    <property type="project" value="InterPro"/>
</dbReference>
<dbReference type="OrthoDB" id="424974at2759"/>
<organism evidence="7 8">
    <name type="scientific">Capronia epimyces CBS 606.96</name>
    <dbReference type="NCBI Taxonomy" id="1182542"/>
    <lineage>
        <taxon>Eukaryota</taxon>
        <taxon>Fungi</taxon>
        <taxon>Dikarya</taxon>
        <taxon>Ascomycota</taxon>
        <taxon>Pezizomycotina</taxon>
        <taxon>Eurotiomycetes</taxon>
        <taxon>Chaetothyriomycetidae</taxon>
        <taxon>Chaetothyriales</taxon>
        <taxon>Herpotrichiellaceae</taxon>
        <taxon>Capronia</taxon>
    </lineage>
</organism>
<sequence>MAPIQHPTPCGMSTTLGIVDLNEDLLTLKQTSRSKFSQLPHEPVLQSLLDTFFRYCQNQPYVYFRQASFYRRFEKKELPEYLLMAMVALAARFSHEAFFESQQLEATTVYGRTTWNQIFDKAFDDDHDLVDIHMVQATNMLAVVDFTAGRHHLGWVKIGLAVRFAQSLQLSSEPRETLSLEEQDERRLTFWSVYLLDRLASCGVYRPPTIVDSDCSTLLPSDSPDTSDTVPSLRLLEEMDLIHEMGSMDPFVHTILMASALGRVERQTLQQQGSNERYPPWDSRSDFAAIYSLLLSFEGHSKITDVSFSDAINAHYIGTDGLIDHQKAGHFVFSTMLYHMNQCILHHPYLFRKRLESCKAQAPLSFVREVLRRSFEHAERLIVTVRTIQELGMTISSFYGYAMVVGGVVCRLFSHHDDNATSSAAKQLCQYAMEFLEHGRRLWGHYPKMAIALENFSPDPVVAGALVAATRSTGLCSDPSLQSMENLLDYGWLSDPARDPARFKFPAVNDRAPTDQVHSPNPFLSCEDNGMPNILDGEGVSGPPKLSSSDVRPTTEDQIVQIAGEGPSYDYGCIVLKDSDFDGVVQIQQDLELDLTTHLELDPWESFLADGRDSSNPFNAAKTPALRWTAHQLH</sequence>
<dbReference type="RefSeq" id="XP_007730702.1">
    <property type="nucleotide sequence ID" value="XM_007732512.1"/>
</dbReference>
<dbReference type="Proteomes" id="UP000019478">
    <property type="component" value="Unassembled WGS sequence"/>
</dbReference>
<dbReference type="GO" id="GO:0008270">
    <property type="term" value="F:zinc ion binding"/>
    <property type="evidence" value="ECO:0007669"/>
    <property type="project" value="InterPro"/>
</dbReference>
<dbReference type="PANTHER" id="PTHR47338:SF4">
    <property type="entry name" value="ZN(II)2CYS6 TRANSCRIPTION FACTOR (EUROFUNG)"/>
    <property type="match status" value="1"/>
</dbReference>
<accession>W9YI03</accession>
<reference evidence="7 8" key="1">
    <citation type="submission" date="2013-03" db="EMBL/GenBank/DDBJ databases">
        <title>The Genome Sequence of Capronia epimyces CBS 606.96.</title>
        <authorList>
            <consortium name="The Broad Institute Genomics Platform"/>
            <person name="Cuomo C."/>
            <person name="de Hoog S."/>
            <person name="Gorbushina A."/>
            <person name="Walker B."/>
            <person name="Young S.K."/>
            <person name="Zeng Q."/>
            <person name="Gargeya S."/>
            <person name="Fitzgerald M."/>
            <person name="Haas B."/>
            <person name="Abouelleil A."/>
            <person name="Allen A.W."/>
            <person name="Alvarado L."/>
            <person name="Arachchi H.M."/>
            <person name="Berlin A.M."/>
            <person name="Chapman S.B."/>
            <person name="Gainer-Dewar J."/>
            <person name="Goldberg J."/>
            <person name="Griggs A."/>
            <person name="Gujja S."/>
            <person name="Hansen M."/>
            <person name="Howarth C."/>
            <person name="Imamovic A."/>
            <person name="Ireland A."/>
            <person name="Larimer J."/>
            <person name="McCowan C."/>
            <person name="Murphy C."/>
            <person name="Pearson M."/>
            <person name="Poon T.W."/>
            <person name="Priest M."/>
            <person name="Roberts A."/>
            <person name="Saif S."/>
            <person name="Shea T."/>
            <person name="Sisk P."/>
            <person name="Sykes S."/>
            <person name="Wortman J."/>
            <person name="Nusbaum C."/>
            <person name="Birren B."/>
        </authorList>
    </citation>
    <scope>NUCLEOTIDE SEQUENCE [LARGE SCALE GENOMIC DNA]</scope>
    <source>
        <strain evidence="7 8">CBS 606.96</strain>
    </source>
</reference>
<dbReference type="STRING" id="1182542.W9YI03"/>
<dbReference type="GO" id="GO:0006351">
    <property type="term" value="P:DNA-templated transcription"/>
    <property type="evidence" value="ECO:0007669"/>
    <property type="project" value="InterPro"/>
</dbReference>
<dbReference type="GO" id="GO:0005634">
    <property type="term" value="C:nucleus"/>
    <property type="evidence" value="ECO:0007669"/>
    <property type="project" value="UniProtKB-SubCell"/>
</dbReference>
<gene>
    <name evidence="7" type="ORF">A1O3_02371</name>
</gene>
<dbReference type="GO" id="GO:0000981">
    <property type="term" value="F:DNA-binding transcription factor activity, RNA polymerase II-specific"/>
    <property type="evidence" value="ECO:0007669"/>
    <property type="project" value="InterPro"/>
</dbReference>
<evidence type="ECO:0000256" key="2">
    <source>
        <dbReference type="ARBA" id="ARBA00022723"/>
    </source>
</evidence>
<dbReference type="AlphaFoldDB" id="W9YI03"/>
<evidence type="ECO:0000313" key="7">
    <source>
        <dbReference type="EMBL" id="EXJ89305.1"/>
    </source>
</evidence>
<dbReference type="InterPro" id="IPR007219">
    <property type="entry name" value="XnlR_reg_dom"/>
</dbReference>
<evidence type="ECO:0000259" key="6">
    <source>
        <dbReference type="SMART" id="SM00906"/>
    </source>
</evidence>
<dbReference type="EMBL" id="AMGY01000002">
    <property type="protein sequence ID" value="EXJ89305.1"/>
    <property type="molecule type" value="Genomic_DNA"/>
</dbReference>
<evidence type="ECO:0000256" key="5">
    <source>
        <dbReference type="ARBA" id="ARBA00023242"/>
    </source>
</evidence>
<dbReference type="InterPro" id="IPR050815">
    <property type="entry name" value="TF_fung"/>
</dbReference>
<dbReference type="Pfam" id="PF04082">
    <property type="entry name" value="Fungal_trans"/>
    <property type="match status" value="1"/>
</dbReference>
<comment type="subcellular location">
    <subcellularLocation>
        <location evidence="1">Nucleus</location>
    </subcellularLocation>
</comment>
<evidence type="ECO:0000313" key="8">
    <source>
        <dbReference type="Proteomes" id="UP000019478"/>
    </source>
</evidence>
<evidence type="ECO:0000256" key="3">
    <source>
        <dbReference type="ARBA" id="ARBA00023015"/>
    </source>
</evidence>
<evidence type="ECO:0000256" key="4">
    <source>
        <dbReference type="ARBA" id="ARBA00023163"/>
    </source>
</evidence>
<dbReference type="CDD" id="cd12148">
    <property type="entry name" value="fungal_TF_MHR"/>
    <property type="match status" value="1"/>
</dbReference>
<dbReference type="eggNOG" id="ENOG502SK98">
    <property type="taxonomic scope" value="Eukaryota"/>
</dbReference>
<keyword evidence="3" id="KW-0805">Transcription regulation</keyword>
<name>W9YI03_9EURO</name>
<dbReference type="PANTHER" id="PTHR47338">
    <property type="entry name" value="ZN(II)2CYS6 TRANSCRIPTION FACTOR (EUROFUNG)-RELATED"/>
    <property type="match status" value="1"/>
</dbReference>
<evidence type="ECO:0000256" key="1">
    <source>
        <dbReference type="ARBA" id="ARBA00004123"/>
    </source>
</evidence>
<keyword evidence="4" id="KW-0804">Transcription</keyword>
<proteinExistence type="predicted"/>
<dbReference type="GeneID" id="19166502"/>